<dbReference type="InterPro" id="IPR001841">
    <property type="entry name" value="Znf_RING"/>
</dbReference>
<accession>A0AAX4JPC2</accession>
<gene>
    <name evidence="10" type="ORF">L201_002096</name>
</gene>
<dbReference type="PROSITE" id="PS50082">
    <property type="entry name" value="WD_REPEATS_2"/>
    <property type="match status" value="2"/>
</dbReference>
<dbReference type="GO" id="GO:0035591">
    <property type="term" value="F:signaling adaptor activity"/>
    <property type="evidence" value="ECO:0007669"/>
    <property type="project" value="TreeGrafter"/>
</dbReference>
<feature type="region of interest" description="Disordered" evidence="8">
    <location>
        <begin position="949"/>
        <end position="1060"/>
    </location>
</feature>
<feature type="compositionally biased region" description="Polar residues" evidence="8">
    <location>
        <begin position="1029"/>
        <end position="1060"/>
    </location>
</feature>
<sequence length="1429" mass="157668">MLSPAQVPLPSSPSITASRRSSSSTPYHPSPLSSPYTVFRPRLDRNSTSITVKQEPTESDPFREGSIISVNQPVGSISISPNSRDVCLASRKGLYILDLVNLNNAPRFIPQGGTWQIADVQWSPHPSTSNLILSTSSQKLLVWDLGSQKSLRKSIDAHSRAITDINWHALNPNLMATVSMDAGIRGWDLRKWNKPFMRLCAWDSACTQIKWNRKHENLLATASSNLVQIWDNRKGSIPLTTITAHSSKIYGIDWDRRDRDKLVTCSLDKTIKFWSIPELRSSSSVIDSDPFATVETPDKPTSTITTSYPVWRARNLPFGRGILSLPQRGEQALELYGPDDDEPVERFEGHDNVVKDFVWRVRGGDDSSFDDRDFQLITWGKDRTLRIWPIEKLTMEKVGFRYGGPIEVTVSRRGAPADITYTVDPLEIEDALKLPPPLINPSNLSRQKPTPTNKIVEAGMTRGGGGSNKIKGMDQLEWLTKVVKTAPSPDTSTIPSRVGSISRAPSRNRGQSVEGRADWISLKDELVLLNKLFPRPKINFEKIDLVQRRLTMSMQGPWANGDRMAFIRIHWSFPPNYPYGPETPTFELERNPTVSPITRQVIVRSVQERRAINRQCLISTTGYLLGSHERVGRRLIEEESDSESEKGVESSRLGNVPMLIRTCGATFGPNGQLVCFFPKQVILPRTRLTSRSPSISRDVDPSPMLKAIAALAKLQNPHKRGTIRYKPRLRKLETIPPQQQQIQAGSTMTIHDVNYLSQPHAGLAKVYNNSIENNLSHALEAKKLDHAEVWSTLRGVLMDPPPAYSALPPVRSRINDIRRERYDWERSNIRKKKVVDQMFSVLIAERNFQLLALVSCILLDYEKTRYIPPPADTIITHSPEQDYFTLPKFSHSHITPTRQRTIGGGGSLPHSPTNYNYTSNSSGFRNSAWSQMLNPSAISLRSALTTPKERSSFSDLPFSRTQSQTQTPGSYEDFNSPNNTGIFIPSTSHGSNKKIESPRFNKDQSQTQNRPKFGQSISASASPPIITPLKSSGTERSFSVTGGNGPLTNESKSHNKVSFGSASPLGKANITVTRAGTAPPPSIGHSTTGYNTPAIGSHYIQTPSGSAVILNKRSVKSCAIKLDFPKDETPPISLLSEEMKPLCEIWKLTYADFLLRMNLLEVRAVLMNYEFVPSRELAIGKAAIGIQDKNDGPPHLDDMHSTTQVCVSCSSDIHGNCPSCSKPPKKAMCSFCRLPIKGLSMGCSICAHKLHSKCFQRYFLSPVTTPMTCPACVCSCLSHKGISTPYYTITTNIKPSPAITKGFARGSITPVSPPSISNTNNHSPEHGGGGVRNRVTYASLAKLGSIREGLGISTNNLISYPSYPTAPPISTAGPAGGASTFSSGSVLGLNPDSSSEDVNKDGKDQNTNQGLLARARWGDGGLLHWKGHN</sequence>
<dbReference type="SMART" id="SM00249">
    <property type="entry name" value="PHD"/>
    <property type="match status" value="1"/>
</dbReference>
<feature type="region of interest" description="Disordered" evidence="8">
    <location>
        <begin position="1"/>
        <end position="39"/>
    </location>
</feature>
<dbReference type="InterPro" id="IPR049567">
    <property type="entry name" value="WDR59-like"/>
</dbReference>
<dbReference type="GeneID" id="91092768"/>
<dbReference type="GO" id="GO:0035859">
    <property type="term" value="C:Seh1-associated complex"/>
    <property type="evidence" value="ECO:0007669"/>
    <property type="project" value="TreeGrafter"/>
</dbReference>
<feature type="domain" description="RING-type" evidence="9">
    <location>
        <begin position="1229"/>
        <end position="1272"/>
    </location>
</feature>
<dbReference type="PANTHER" id="PTHR46170:SF1">
    <property type="entry name" value="GATOR COMPLEX PROTEIN WDR59"/>
    <property type="match status" value="1"/>
</dbReference>
<evidence type="ECO:0000313" key="10">
    <source>
        <dbReference type="EMBL" id="WWC87209.1"/>
    </source>
</evidence>
<dbReference type="PROSITE" id="PS00678">
    <property type="entry name" value="WD_REPEATS_1"/>
    <property type="match status" value="1"/>
</dbReference>
<dbReference type="PANTHER" id="PTHR46170">
    <property type="entry name" value="GATOR COMPLEX PROTEIN WDR59"/>
    <property type="match status" value="1"/>
</dbReference>
<dbReference type="PROSITE" id="PS50089">
    <property type="entry name" value="ZF_RING_2"/>
    <property type="match status" value="1"/>
</dbReference>
<dbReference type="InterPro" id="IPR019775">
    <property type="entry name" value="WD40_repeat_CS"/>
</dbReference>
<feature type="repeat" description="WD" evidence="7">
    <location>
        <begin position="242"/>
        <end position="284"/>
    </location>
</feature>
<keyword evidence="2" id="KW-0479">Metal-binding</keyword>
<feature type="region of interest" description="Disordered" evidence="8">
    <location>
        <begin position="487"/>
        <end position="513"/>
    </location>
</feature>
<dbReference type="RefSeq" id="XP_066073972.1">
    <property type="nucleotide sequence ID" value="XM_066217875.1"/>
</dbReference>
<feature type="compositionally biased region" description="Polar residues" evidence="8">
    <location>
        <begin position="959"/>
        <end position="990"/>
    </location>
</feature>
<keyword evidence="5" id="KW-0862">Zinc</keyword>
<keyword evidence="4 6" id="KW-0863">Zinc-finger</keyword>
<proteinExistence type="predicted"/>
<protein>
    <recommendedName>
        <fullName evidence="9">RING-type domain-containing protein</fullName>
    </recommendedName>
</protein>
<evidence type="ECO:0000259" key="9">
    <source>
        <dbReference type="PROSITE" id="PS50089"/>
    </source>
</evidence>
<evidence type="ECO:0000313" key="11">
    <source>
        <dbReference type="Proteomes" id="UP001355207"/>
    </source>
</evidence>
<evidence type="ECO:0000256" key="7">
    <source>
        <dbReference type="PROSITE-ProRule" id="PRU00221"/>
    </source>
</evidence>
<feature type="compositionally biased region" description="Basic and acidic residues" evidence="8">
    <location>
        <begin position="993"/>
        <end position="1002"/>
    </location>
</feature>
<dbReference type="Gene3D" id="2.130.10.10">
    <property type="entry name" value="YVTN repeat-like/Quinoprotein amine dehydrogenase"/>
    <property type="match status" value="1"/>
</dbReference>
<dbReference type="GO" id="GO:0034198">
    <property type="term" value="P:cellular response to amino acid starvation"/>
    <property type="evidence" value="ECO:0007669"/>
    <property type="project" value="TreeGrafter"/>
</dbReference>
<evidence type="ECO:0000256" key="2">
    <source>
        <dbReference type="ARBA" id="ARBA00022723"/>
    </source>
</evidence>
<feature type="region of interest" description="Disordered" evidence="8">
    <location>
        <begin position="1311"/>
        <end position="1331"/>
    </location>
</feature>
<dbReference type="InterPro" id="IPR015943">
    <property type="entry name" value="WD40/YVTN_repeat-like_dom_sf"/>
</dbReference>
<dbReference type="Pfam" id="PF00400">
    <property type="entry name" value="WD40"/>
    <property type="match status" value="1"/>
</dbReference>
<dbReference type="InterPro" id="IPR036322">
    <property type="entry name" value="WD40_repeat_dom_sf"/>
</dbReference>
<organism evidence="10 11">
    <name type="scientific">Kwoniella dendrophila CBS 6074</name>
    <dbReference type="NCBI Taxonomy" id="1295534"/>
    <lineage>
        <taxon>Eukaryota</taxon>
        <taxon>Fungi</taxon>
        <taxon>Dikarya</taxon>
        <taxon>Basidiomycota</taxon>
        <taxon>Agaricomycotina</taxon>
        <taxon>Tremellomycetes</taxon>
        <taxon>Tremellales</taxon>
        <taxon>Cryptococcaceae</taxon>
        <taxon>Kwoniella</taxon>
    </lineage>
</organism>
<feature type="region of interest" description="Disordered" evidence="8">
    <location>
        <begin position="1382"/>
        <end position="1413"/>
    </location>
</feature>
<dbReference type="GO" id="GO:1904263">
    <property type="term" value="P:positive regulation of TORC1 signaling"/>
    <property type="evidence" value="ECO:0007669"/>
    <property type="project" value="TreeGrafter"/>
</dbReference>
<feature type="compositionally biased region" description="Low complexity" evidence="8">
    <location>
        <begin position="12"/>
        <end position="35"/>
    </location>
</feature>
<feature type="repeat" description="WD" evidence="7">
    <location>
        <begin position="155"/>
        <end position="190"/>
    </location>
</feature>
<dbReference type="InterPro" id="IPR001680">
    <property type="entry name" value="WD40_rpt"/>
</dbReference>
<dbReference type="GO" id="GO:0005774">
    <property type="term" value="C:vacuolar membrane"/>
    <property type="evidence" value="ECO:0007669"/>
    <property type="project" value="TreeGrafter"/>
</dbReference>
<dbReference type="SMART" id="SM00320">
    <property type="entry name" value="WD40"/>
    <property type="match status" value="5"/>
</dbReference>
<name>A0AAX4JPC2_9TREE</name>
<evidence type="ECO:0000256" key="4">
    <source>
        <dbReference type="ARBA" id="ARBA00022771"/>
    </source>
</evidence>
<evidence type="ECO:0000256" key="8">
    <source>
        <dbReference type="SAM" id="MobiDB-lite"/>
    </source>
</evidence>
<reference evidence="10 11" key="1">
    <citation type="submission" date="2024-01" db="EMBL/GenBank/DDBJ databases">
        <title>Comparative genomics of Cryptococcus and Kwoniella reveals pathogenesis evolution and contrasting modes of karyotype evolution via chromosome fusion or intercentromeric recombination.</title>
        <authorList>
            <person name="Coelho M.A."/>
            <person name="David-Palma M."/>
            <person name="Shea T."/>
            <person name="Bowers K."/>
            <person name="McGinley-Smith S."/>
            <person name="Mohammad A.W."/>
            <person name="Gnirke A."/>
            <person name="Yurkov A.M."/>
            <person name="Nowrousian M."/>
            <person name="Sun S."/>
            <person name="Cuomo C.A."/>
            <person name="Heitman J."/>
        </authorList>
    </citation>
    <scope>NUCLEOTIDE SEQUENCE [LARGE SCALE GENOMIC DNA]</scope>
    <source>
        <strain evidence="10 11">CBS 6074</strain>
    </source>
</reference>
<evidence type="ECO:0000256" key="1">
    <source>
        <dbReference type="ARBA" id="ARBA00022574"/>
    </source>
</evidence>
<keyword evidence="11" id="KW-1185">Reference proteome</keyword>
<keyword evidence="3" id="KW-0677">Repeat</keyword>
<keyword evidence="1 7" id="KW-0853">WD repeat</keyword>
<dbReference type="InterPro" id="IPR001965">
    <property type="entry name" value="Znf_PHD"/>
</dbReference>
<dbReference type="GO" id="GO:0008270">
    <property type="term" value="F:zinc ion binding"/>
    <property type="evidence" value="ECO:0007669"/>
    <property type="project" value="UniProtKB-KW"/>
</dbReference>
<evidence type="ECO:0000256" key="6">
    <source>
        <dbReference type="PROSITE-ProRule" id="PRU00175"/>
    </source>
</evidence>
<dbReference type="Proteomes" id="UP001355207">
    <property type="component" value="Chromosome 2"/>
</dbReference>
<dbReference type="PROSITE" id="PS50294">
    <property type="entry name" value="WD_REPEATS_REGION"/>
    <property type="match status" value="1"/>
</dbReference>
<evidence type="ECO:0000256" key="3">
    <source>
        <dbReference type="ARBA" id="ARBA00022737"/>
    </source>
</evidence>
<evidence type="ECO:0000256" key="5">
    <source>
        <dbReference type="ARBA" id="ARBA00022833"/>
    </source>
</evidence>
<dbReference type="SUPFAM" id="SSF50978">
    <property type="entry name" value="WD40 repeat-like"/>
    <property type="match status" value="1"/>
</dbReference>
<dbReference type="EMBL" id="CP144099">
    <property type="protein sequence ID" value="WWC87209.1"/>
    <property type="molecule type" value="Genomic_DNA"/>
</dbReference>